<dbReference type="RefSeq" id="WP_350332215.1">
    <property type="nucleotide sequence ID" value="NZ_CP054719.1"/>
</dbReference>
<organism evidence="3 4">
    <name type="scientific">Candidatus Bodocaedibacter vickermanii</name>
    <dbReference type="NCBI Taxonomy" id="2741701"/>
    <lineage>
        <taxon>Bacteria</taxon>
        <taxon>Pseudomonadati</taxon>
        <taxon>Pseudomonadota</taxon>
        <taxon>Alphaproteobacteria</taxon>
        <taxon>Holosporales</taxon>
        <taxon>Candidatus Paracaedibacteraceae</taxon>
        <taxon>Candidatus Bodocaedibacter</taxon>
    </lineage>
</organism>
<dbReference type="EMBL" id="CP054719">
    <property type="protein sequence ID" value="QOL19461.1"/>
    <property type="molecule type" value="Genomic_DNA"/>
</dbReference>
<name>A0A7L9RSE0_9PROT</name>
<evidence type="ECO:0000313" key="3">
    <source>
        <dbReference type="EMBL" id="QOL19461.1"/>
    </source>
</evidence>
<dbReference type="InterPro" id="IPR028915">
    <property type="entry name" value="Tox-HNH-HHH_dom"/>
</dbReference>
<feature type="coiled-coil region" evidence="1">
    <location>
        <begin position="191"/>
        <end position="285"/>
    </location>
</feature>
<keyword evidence="4" id="KW-1185">Reference proteome</keyword>
<dbReference type="KEGG" id="pbal:CPBP_00217"/>
<proteinExistence type="predicted"/>
<dbReference type="Proteomes" id="UP000594001">
    <property type="component" value="Chromosome"/>
</dbReference>
<gene>
    <name evidence="3" type="ORF">CPBP_00217</name>
</gene>
<evidence type="ECO:0000259" key="2">
    <source>
        <dbReference type="Pfam" id="PF15637"/>
    </source>
</evidence>
<protein>
    <submittedName>
        <fullName evidence="3">Toxin with Tox-HNH-HHH nuclease domain</fullName>
    </submittedName>
</protein>
<dbReference type="Pfam" id="PF15637">
    <property type="entry name" value="Tox-HNH-HHH"/>
    <property type="match status" value="1"/>
</dbReference>
<sequence length="680" mass="74300">MSVHGEWATHKRRTYVPTRQTAQFMRFGTPGHPVDELVIYGSQLKGVMGTGTIRKLTLVDKADTHAQDGAGWNASVSLKDLGQTGWDAVSSVGFGVKGGDSSKVVDGKAEFKCDGVEVLAIERITAETYDRRYGVNLTKHFTSTGDAAGAAAAYAPGYSGRLELGEDSVGFELPNVMFHEKTETTSQQITRRDAEQAALEAQRQREAAQRAADAAEELQRNALKAICDQFERENPTLVKDLIAKEAAEAEAKRAAEAQRQRDLAAQRAAAAAKDTELQKEKINEALVNMLTPGQLAQNVADAEYKKTSAYQIEQELQHIKARTQEMQKMSAAEKNTPEWRKEFMDLHQASERLGVFDPEWRERQATAGAAGMVGTLAVLAPQFTYRMMLGHLAGKAMTEGLLQNAHSEEDVAMAHLVGLTTDLTMGSHMPTGGLFARGVPLTTAAAATAESGGLLNRLRAAGQEFGQWRPDPHAMGSGFLPFTRKAPPAIGTPLEIATAGEARAAASVAPVAEAASSAAPVAEAAVKVQTRYEIINHVLEDQVRAGTEGFVCRICPLKGGPLSIDCSAFKVTPSTPLTKLGVPRDSVQFWKHFREKYDTVFPEIWSETNLGRFRDGISPKVDSEWLKYFPEHGKYLNEILEHHHINHGNIAIPLPDTMHKGKLFNRMNHHPETYIKEVTE</sequence>
<reference evidence="3 4" key="1">
    <citation type="submission" date="2020-06" db="EMBL/GenBank/DDBJ databases">
        <title>The endosymbiont of the kinetoplastid Bodo saltans is a Paracaedibacter-like alpha-proteobacterium possessing a putative toxin-antitoxin system.</title>
        <authorList>
            <person name="Midha S."/>
            <person name="Rigden D.J."/>
            <person name="Siozios S."/>
            <person name="Hurst G.D.D."/>
            <person name="Jackson A.P."/>
        </authorList>
    </citation>
    <scope>NUCLEOTIDE SEQUENCE [LARGE SCALE GENOMIC DNA]</scope>
    <source>
        <strain evidence="3">Lake Konstanz</strain>
    </source>
</reference>
<evidence type="ECO:0000313" key="4">
    <source>
        <dbReference type="Proteomes" id="UP000594001"/>
    </source>
</evidence>
<keyword evidence="1" id="KW-0175">Coiled coil</keyword>
<accession>A0A7L9RSE0</accession>
<feature type="domain" description="Tox-HNH-HHH" evidence="2">
    <location>
        <begin position="581"/>
        <end position="661"/>
    </location>
</feature>
<dbReference type="AlphaFoldDB" id="A0A7L9RSE0"/>
<evidence type="ECO:0000256" key="1">
    <source>
        <dbReference type="SAM" id="Coils"/>
    </source>
</evidence>